<dbReference type="InterPro" id="IPR000182">
    <property type="entry name" value="GNAT_dom"/>
</dbReference>
<dbReference type="Pfam" id="PF00583">
    <property type="entry name" value="Acetyltransf_1"/>
    <property type="match status" value="1"/>
</dbReference>
<dbReference type="Gene3D" id="3.40.630.30">
    <property type="match status" value="1"/>
</dbReference>
<feature type="domain" description="N-acetyltransferase" evidence="3">
    <location>
        <begin position="2"/>
        <end position="147"/>
    </location>
</feature>
<reference evidence="4 5" key="1">
    <citation type="submission" date="2017-11" db="EMBL/GenBank/DDBJ databases">
        <title>Evolution of Phototrophy in the Chloroflexi Phylum Driven by Horizontal Gene Transfer.</title>
        <authorList>
            <person name="Ward L.M."/>
            <person name="Hemp J."/>
            <person name="Shih P.M."/>
            <person name="Mcglynn S.E."/>
            <person name="Fischer W."/>
        </authorList>
    </citation>
    <scope>NUCLEOTIDE SEQUENCE [LARGE SCALE GENOMIC DNA]</scope>
    <source>
        <strain evidence="4">CP2_2F</strain>
    </source>
</reference>
<dbReference type="EMBL" id="PGTK01000003">
    <property type="protein sequence ID" value="PJF31403.1"/>
    <property type="molecule type" value="Genomic_DNA"/>
</dbReference>
<comment type="caution">
    <text evidence="4">The sequence shown here is derived from an EMBL/GenBank/DDBJ whole genome shotgun (WGS) entry which is preliminary data.</text>
</comment>
<dbReference type="SUPFAM" id="SSF55729">
    <property type="entry name" value="Acyl-CoA N-acyltransferases (Nat)"/>
    <property type="match status" value="1"/>
</dbReference>
<organism evidence="4 5">
    <name type="scientific">Candidatus Thermofonsia Clade 1 bacterium</name>
    <dbReference type="NCBI Taxonomy" id="2364210"/>
    <lineage>
        <taxon>Bacteria</taxon>
        <taxon>Bacillati</taxon>
        <taxon>Chloroflexota</taxon>
        <taxon>Candidatus Thermofontia</taxon>
        <taxon>Candidatus Thermofonsia Clade 1</taxon>
    </lineage>
</organism>
<dbReference type="InterPro" id="IPR016181">
    <property type="entry name" value="Acyl_CoA_acyltransferase"/>
</dbReference>
<evidence type="ECO:0000256" key="1">
    <source>
        <dbReference type="ARBA" id="ARBA00022679"/>
    </source>
</evidence>
<dbReference type="CDD" id="cd04301">
    <property type="entry name" value="NAT_SF"/>
    <property type="match status" value="1"/>
</dbReference>
<accession>A0A2M8P1I2</accession>
<dbReference type="AlphaFoldDB" id="A0A2M8P1I2"/>
<sequence length="157" mass="17217">MLKGLTFRPCSQMDAESLWRACFPQLTLSQVHEMVARAESLWQSERGAGIVACLDGRIVGFGQVTLWTRTAEISDLSVTEAQRGRGIGTALLKHLIALGAARRSTVEIGVAGSNVRAYALYQRLGFRHDRTLLLDLGQGVEPVHYLTLSVNHLAEQS</sequence>
<evidence type="ECO:0000313" key="4">
    <source>
        <dbReference type="EMBL" id="PJF31403.1"/>
    </source>
</evidence>
<gene>
    <name evidence="4" type="ORF">CUN51_03470</name>
</gene>
<evidence type="ECO:0000256" key="2">
    <source>
        <dbReference type="ARBA" id="ARBA00023315"/>
    </source>
</evidence>
<dbReference type="PANTHER" id="PTHR43877">
    <property type="entry name" value="AMINOALKYLPHOSPHONATE N-ACETYLTRANSFERASE-RELATED-RELATED"/>
    <property type="match status" value="1"/>
</dbReference>
<protein>
    <recommendedName>
        <fullName evidence="3">N-acetyltransferase domain-containing protein</fullName>
    </recommendedName>
</protein>
<dbReference type="Proteomes" id="UP000228921">
    <property type="component" value="Unassembled WGS sequence"/>
</dbReference>
<name>A0A2M8P1I2_9CHLR</name>
<keyword evidence="1" id="KW-0808">Transferase</keyword>
<evidence type="ECO:0000313" key="5">
    <source>
        <dbReference type="Proteomes" id="UP000228921"/>
    </source>
</evidence>
<keyword evidence="2" id="KW-0012">Acyltransferase</keyword>
<dbReference type="PROSITE" id="PS51186">
    <property type="entry name" value="GNAT"/>
    <property type="match status" value="1"/>
</dbReference>
<dbReference type="GO" id="GO:0016747">
    <property type="term" value="F:acyltransferase activity, transferring groups other than amino-acyl groups"/>
    <property type="evidence" value="ECO:0007669"/>
    <property type="project" value="InterPro"/>
</dbReference>
<evidence type="ECO:0000259" key="3">
    <source>
        <dbReference type="PROSITE" id="PS51186"/>
    </source>
</evidence>
<dbReference type="InterPro" id="IPR050832">
    <property type="entry name" value="Bact_Acetyltransf"/>
</dbReference>
<proteinExistence type="predicted"/>